<reference evidence="2" key="1">
    <citation type="submission" date="2022-11" db="UniProtKB">
        <authorList>
            <consortium name="WormBaseParasite"/>
        </authorList>
    </citation>
    <scope>IDENTIFICATION</scope>
</reference>
<evidence type="ECO:0000313" key="1">
    <source>
        <dbReference type="Proteomes" id="UP000887565"/>
    </source>
</evidence>
<organism evidence="1 2">
    <name type="scientific">Romanomermis culicivorax</name>
    <name type="common">Nematode worm</name>
    <dbReference type="NCBI Taxonomy" id="13658"/>
    <lineage>
        <taxon>Eukaryota</taxon>
        <taxon>Metazoa</taxon>
        <taxon>Ecdysozoa</taxon>
        <taxon>Nematoda</taxon>
        <taxon>Enoplea</taxon>
        <taxon>Dorylaimia</taxon>
        <taxon>Mermithida</taxon>
        <taxon>Mermithoidea</taxon>
        <taxon>Mermithidae</taxon>
        <taxon>Romanomermis</taxon>
    </lineage>
</organism>
<dbReference type="AlphaFoldDB" id="A0A915IZW6"/>
<evidence type="ECO:0000313" key="2">
    <source>
        <dbReference type="WBParaSite" id="nRc.2.0.1.t18977-RA"/>
    </source>
</evidence>
<sequence length="188" mass="21644">MKCAFFIGIPPKNSDSYLVSMISGYHCLIQYTDERNPSVFLKGLTLKFPASTIACFAAGDRQIPVQPVSRRDDSRFLGLNEGYLTCFPRPETCNLLPYWKLIYPFLHIMYQCDIWFSDKMNIIFVPNAFSKTKYVILWQDDPSTCANQLMCIDSPPIGFTVQLSYWTLDWKSGLTSVWKSTYTKGPFH</sequence>
<dbReference type="Proteomes" id="UP000887565">
    <property type="component" value="Unplaced"/>
</dbReference>
<keyword evidence="1" id="KW-1185">Reference proteome</keyword>
<dbReference type="WBParaSite" id="nRc.2.0.1.t18977-RA">
    <property type="protein sequence ID" value="nRc.2.0.1.t18977-RA"/>
    <property type="gene ID" value="nRc.2.0.1.g18977"/>
</dbReference>
<protein>
    <submittedName>
        <fullName evidence="2">FHA domain-containing protein</fullName>
    </submittedName>
</protein>
<name>A0A915IZW6_ROMCU</name>
<accession>A0A915IZW6</accession>
<proteinExistence type="predicted"/>